<keyword evidence="1" id="KW-0378">Hydrolase</keyword>
<feature type="domain" description="Thioesterase" evidence="2">
    <location>
        <begin position="44"/>
        <end position="119"/>
    </location>
</feature>
<dbReference type="EMBL" id="LNQE01001845">
    <property type="protein sequence ID" value="KUG04543.1"/>
    <property type="molecule type" value="Genomic_DNA"/>
</dbReference>
<comment type="caution">
    <text evidence="3">The sequence shown here is derived from an EMBL/GenBank/DDBJ whole genome shotgun (WGS) entry which is preliminary data.</text>
</comment>
<dbReference type="SUPFAM" id="SSF54637">
    <property type="entry name" value="Thioesterase/thiol ester dehydrase-isomerase"/>
    <property type="match status" value="1"/>
</dbReference>
<dbReference type="InterPro" id="IPR029069">
    <property type="entry name" value="HotDog_dom_sf"/>
</dbReference>
<dbReference type="InterPro" id="IPR006683">
    <property type="entry name" value="Thioestr_dom"/>
</dbReference>
<dbReference type="NCBIfam" id="TIGR00369">
    <property type="entry name" value="unchar_dom_1"/>
    <property type="match status" value="1"/>
</dbReference>
<accession>A0A0W8E7C4</accession>
<dbReference type="PANTHER" id="PTHR42856">
    <property type="entry name" value="ACYL-COENZYME A THIOESTERASE PAAI"/>
    <property type="match status" value="1"/>
</dbReference>
<evidence type="ECO:0000259" key="2">
    <source>
        <dbReference type="Pfam" id="PF03061"/>
    </source>
</evidence>
<sequence length="129" mass="14193">MLDKINERAAGTFQDEVGIKIIEVDQGWAAGELLVEKRHLSQGQHLHAGMFPALASTTAVAGNIFSYPGQHFVAVSMSTSYIRAVDEGEIVRAEAQARSKGKTASVWQVDCYNKDRKLLAVMTIDFRIL</sequence>
<reference evidence="3" key="1">
    <citation type="journal article" date="2015" name="Proc. Natl. Acad. Sci. U.S.A.">
        <title>Networks of energetic and metabolic interactions define dynamics in microbial communities.</title>
        <authorList>
            <person name="Embree M."/>
            <person name="Liu J.K."/>
            <person name="Al-Bassam M.M."/>
            <person name="Zengler K."/>
        </authorList>
    </citation>
    <scope>NUCLEOTIDE SEQUENCE</scope>
</reference>
<name>A0A0W8E7C4_9ZZZZ</name>
<evidence type="ECO:0000313" key="3">
    <source>
        <dbReference type="EMBL" id="KUG04543.1"/>
    </source>
</evidence>
<dbReference type="Gene3D" id="3.10.129.10">
    <property type="entry name" value="Hotdog Thioesterase"/>
    <property type="match status" value="1"/>
</dbReference>
<protein>
    <recommendedName>
        <fullName evidence="2">Thioesterase domain-containing protein</fullName>
    </recommendedName>
</protein>
<dbReference type="AlphaFoldDB" id="A0A0W8E7C4"/>
<dbReference type="PANTHER" id="PTHR42856:SF1">
    <property type="entry name" value="ACYL-COENZYME A THIOESTERASE PAAI"/>
    <property type="match status" value="1"/>
</dbReference>
<dbReference type="InterPro" id="IPR003736">
    <property type="entry name" value="PAAI_dom"/>
</dbReference>
<dbReference type="Pfam" id="PF03061">
    <property type="entry name" value="4HBT"/>
    <property type="match status" value="1"/>
</dbReference>
<evidence type="ECO:0000256" key="1">
    <source>
        <dbReference type="ARBA" id="ARBA00022801"/>
    </source>
</evidence>
<dbReference type="InterPro" id="IPR052723">
    <property type="entry name" value="Acyl-CoA_thioesterase_PaaI"/>
</dbReference>
<gene>
    <name evidence="3" type="ORF">ASZ90_018034</name>
</gene>
<proteinExistence type="predicted"/>
<dbReference type="GO" id="GO:0016289">
    <property type="term" value="F:acyl-CoA hydrolase activity"/>
    <property type="evidence" value="ECO:0007669"/>
    <property type="project" value="TreeGrafter"/>
</dbReference>
<organism evidence="3">
    <name type="scientific">hydrocarbon metagenome</name>
    <dbReference type="NCBI Taxonomy" id="938273"/>
    <lineage>
        <taxon>unclassified sequences</taxon>
        <taxon>metagenomes</taxon>
        <taxon>ecological metagenomes</taxon>
    </lineage>
</organism>
<dbReference type="CDD" id="cd03443">
    <property type="entry name" value="PaaI_thioesterase"/>
    <property type="match status" value="1"/>
</dbReference>